<evidence type="ECO:0000313" key="2">
    <source>
        <dbReference type="Proteomes" id="UP000005837"/>
    </source>
</evidence>
<dbReference type="HOGENOM" id="CLU_1649471_0_0_4"/>
<proteinExistence type="predicted"/>
<dbReference type="EMBL" id="ACEA01000045">
    <property type="protein sequence ID" value="EEG23186.1"/>
    <property type="molecule type" value="Genomic_DNA"/>
</dbReference>
<evidence type="ECO:0000313" key="1">
    <source>
        <dbReference type="EMBL" id="EEG23186.1"/>
    </source>
</evidence>
<dbReference type="Proteomes" id="UP000005837">
    <property type="component" value="Unassembled WGS sequence"/>
</dbReference>
<dbReference type="AlphaFoldDB" id="C0DXK6"/>
<comment type="caution">
    <text evidence="1">The sequence shown here is derived from an EMBL/GenBank/DDBJ whole genome shotgun (WGS) entry which is preliminary data.</text>
</comment>
<organism evidence="1 2">
    <name type="scientific">Eikenella corrodens ATCC 23834</name>
    <dbReference type="NCBI Taxonomy" id="546274"/>
    <lineage>
        <taxon>Bacteria</taxon>
        <taxon>Pseudomonadati</taxon>
        <taxon>Pseudomonadota</taxon>
        <taxon>Betaproteobacteria</taxon>
        <taxon>Neisseriales</taxon>
        <taxon>Neisseriaceae</taxon>
        <taxon>Eikenella</taxon>
    </lineage>
</organism>
<gene>
    <name evidence="1" type="ORF">EIKCOROL_02116</name>
</gene>
<sequence length="160" mass="15384">MAADGFGKVGEAFGPGEHGFVGVAAGGEVVQAGEGGYLGDALAVVVAAAVVEIPEQAGGAVVFFFEPGGEGGLVEAAPFFVGGGMGNGDGEDFAPVAAVGAAQGFDEGVEAAAVGIFLRQQGILPAVLVIQALGGGINQIGFAIQGLGPVDAVEQDAEVG</sequence>
<protein>
    <submittedName>
        <fullName evidence="1">Uncharacterized protein</fullName>
    </submittedName>
</protein>
<name>C0DXK6_EIKCO</name>
<accession>C0DXK6</accession>
<reference evidence="1 2" key="1">
    <citation type="submission" date="2009-01" db="EMBL/GenBank/DDBJ databases">
        <authorList>
            <person name="Fulton L."/>
            <person name="Clifton S."/>
            <person name="Chinwalla A.T."/>
            <person name="Mitreva M."/>
            <person name="Sodergren E."/>
            <person name="Weinstock G."/>
            <person name="Clifton S."/>
            <person name="Dooling D.J."/>
            <person name="Fulton B."/>
            <person name="Minx P."/>
            <person name="Pepin K.H."/>
            <person name="Johnson M."/>
            <person name="Bhonagiri V."/>
            <person name="Nash W.E."/>
            <person name="Mardis E.R."/>
            <person name="Wilson R.K."/>
        </authorList>
    </citation>
    <scope>NUCLEOTIDE SEQUENCE [LARGE SCALE GENOMIC DNA]</scope>
    <source>
        <strain evidence="1 2">ATCC 23834</strain>
    </source>
</reference>